<name>A0A839Z4A9_9SPHN</name>
<dbReference type="EMBL" id="JACICF010000001">
    <property type="protein sequence ID" value="MBB3763464.1"/>
    <property type="molecule type" value="Genomic_DNA"/>
</dbReference>
<dbReference type="RefSeq" id="WP_183932806.1">
    <property type="nucleotide sequence ID" value="NZ_JACICF010000001.1"/>
</dbReference>
<dbReference type="PROSITE" id="PS50883">
    <property type="entry name" value="EAL"/>
    <property type="match status" value="1"/>
</dbReference>
<organism evidence="2 3">
    <name type="scientific">Sphingomicrobium lutaoense</name>
    <dbReference type="NCBI Taxonomy" id="515949"/>
    <lineage>
        <taxon>Bacteria</taxon>
        <taxon>Pseudomonadati</taxon>
        <taxon>Pseudomonadota</taxon>
        <taxon>Alphaproteobacteria</taxon>
        <taxon>Sphingomonadales</taxon>
        <taxon>Sphingomonadaceae</taxon>
        <taxon>Sphingomicrobium</taxon>
    </lineage>
</organism>
<dbReference type="InterPro" id="IPR035919">
    <property type="entry name" value="EAL_sf"/>
</dbReference>
<sequence>MTAPPDLKLLDGFERALINERLHYAYQPKISLATGKLKRVEALVRWHDPEMGAVPPSRFIPLAEGHGLIDQLTRYGLDRCFTQWKEWRAKGIECELAFNISAMNLNALDFPDIVEAKCEEHGVPAECLVLELTEGSTQSLVNLMDTLTRFRIKGIGLAIDDFGTGYSTMKLVRQLPFTEVKIDRFFISDATRSMDSRVIVEAMIGLAHGLGLSATCEGVETREQIQLLRAMECDVAQGYGVSKPLLAEDLPGWIEQWEAGWDEMIAP</sequence>
<keyword evidence="3" id="KW-1185">Reference proteome</keyword>
<evidence type="ECO:0000313" key="2">
    <source>
        <dbReference type="EMBL" id="MBB3763464.1"/>
    </source>
</evidence>
<dbReference type="SUPFAM" id="SSF141868">
    <property type="entry name" value="EAL domain-like"/>
    <property type="match status" value="1"/>
</dbReference>
<dbReference type="InterPro" id="IPR050706">
    <property type="entry name" value="Cyclic-di-GMP_PDE-like"/>
</dbReference>
<comment type="caution">
    <text evidence="2">The sequence shown here is derived from an EMBL/GenBank/DDBJ whole genome shotgun (WGS) entry which is preliminary data.</text>
</comment>
<dbReference type="Pfam" id="PF00563">
    <property type="entry name" value="EAL"/>
    <property type="match status" value="1"/>
</dbReference>
<protein>
    <submittedName>
        <fullName evidence="2">EAL domain-containing protein (Putative c-di-GMP-specific phosphodiesterase class I)</fullName>
    </submittedName>
</protein>
<gene>
    <name evidence="2" type="ORF">FHS50_000487</name>
</gene>
<dbReference type="Gene3D" id="3.20.20.450">
    <property type="entry name" value="EAL domain"/>
    <property type="match status" value="1"/>
</dbReference>
<dbReference type="PANTHER" id="PTHR33121">
    <property type="entry name" value="CYCLIC DI-GMP PHOSPHODIESTERASE PDEF"/>
    <property type="match status" value="1"/>
</dbReference>
<evidence type="ECO:0000313" key="3">
    <source>
        <dbReference type="Proteomes" id="UP000578569"/>
    </source>
</evidence>
<proteinExistence type="predicted"/>
<dbReference type="AlphaFoldDB" id="A0A839Z4A9"/>
<dbReference type="SMART" id="SM00052">
    <property type="entry name" value="EAL"/>
    <property type="match status" value="1"/>
</dbReference>
<dbReference type="Proteomes" id="UP000578569">
    <property type="component" value="Unassembled WGS sequence"/>
</dbReference>
<accession>A0A839Z4A9</accession>
<dbReference type="GO" id="GO:0071111">
    <property type="term" value="F:cyclic-guanylate-specific phosphodiesterase activity"/>
    <property type="evidence" value="ECO:0007669"/>
    <property type="project" value="InterPro"/>
</dbReference>
<dbReference type="CDD" id="cd01948">
    <property type="entry name" value="EAL"/>
    <property type="match status" value="1"/>
</dbReference>
<evidence type="ECO:0000259" key="1">
    <source>
        <dbReference type="PROSITE" id="PS50883"/>
    </source>
</evidence>
<dbReference type="PANTHER" id="PTHR33121:SF79">
    <property type="entry name" value="CYCLIC DI-GMP PHOSPHODIESTERASE PDED-RELATED"/>
    <property type="match status" value="1"/>
</dbReference>
<dbReference type="InterPro" id="IPR001633">
    <property type="entry name" value="EAL_dom"/>
</dbReference>
<feature type="domain" description="EAL" evidence="1">
    <location>
        <begin position="6"/>
        <end position="258"/>
    </location>
</feature>
<reference evidence="2 3" key="1">
    <citation type="submission" date="2020-08" db="EMBL/GenBank/DDBJ databases">
        <title>Genomic Encyclopedia of Type Strains, Phase IV (KMG-IV): sequencing the most valuable type-strain genomes for metagenomic binning, comparative biology and taxonomic classification.</title>
        <authorList>
            <person name="Goeker M."/>
        </authorList>
    </citation>
    <scope>NUCLEOTIDE SEQUENCE [LARGE SCALE GENOMIC DNA]</scope>
    <source>
        <strain evidence="2 3">DSM 24194</strain>
    </source>
</reference>